<reference evidence="2 4" key="2">
    <citation type="submission" date="2019-02" db="EMBL/GenBank/DDBJ databases">
        <title>From farm to fork: dissemination of Tn554::fexA-optrA in linezolid-resistant Enterococcus faecalis clones from chicken feces and meat in Tunisia.</title>
        <authorList>
            <person name="Tedim A.P."/>
            <person name="Elghaieb H."/>
            <person name="Abbassi M.S."/>
            <person name="Novais C."/>
            <person name="Hassen A."/>
            <person name="Peixe L."/>
            <person name="Freitas A.R."/>
        </authorList>
    </citation>
    <scope>NUCLEOTIDE SEQUENCE [LARGE SCALE GENOMIC DNA]</scope>
    <source>
        <strain evidence="2 4">728T</strain>
    </source>
</reference>
<gene>
    <name evidence="1" type="ORF">EGW16_06245</name>
    <name evidence="2" type="ORF">EU507_07985</name>
</gene>
<proteinExistence type="predicted"/>
<name>A0A8B3RVY2_ENTFL</name>
<dbReference type="RefSeq" id="WP_010709806.1">
    <property type="nucleotide sequence ID" value="NZ_JAANZP010000007.1"/>
</dbReference>
<dbReference type="Proteomes" id="UP000281488">
    <property type="component" value="Unassembled WGS sequence"/>
</dbReference>
<organism evidence="2 4">
    <name type="scientific">Enterococcus faecalis</name>
    <name type="common">Streptococcus faecalis</name>
    <dbReference type="NCBI Taxonomy" id="1351"/>
    <lineage>
        <taxon>Bacteria</taxon>
        <taxon>Bacillati</taxon>
        <taxon>Bacillota</taxon>
        <taxon>Bacilli</taxon>
        <taxon>Lactobacillales</taxon>
        <taxon>Enterococcaceae</taxon>
        <taxon>Enterococcus</taxon>
    </lineage>
</organism>
<dbReference type="AlphaFoldDB" id="A0A8B3RVY2"/>
<dbReference type="EMBL" id="SEWT01000004">
    <property type="protein sequence ID" value="RYU33156.1"/>
    <property type="molecule type" value="Genomic_DNA"/>
</dbReference>
<evidence type="ECO:0000313" key="2">
    <source>
        <dbReference type="EMBL" id="RYU33156.1"/>
    </source>
</evidence>
<evidence type="ECO:0000313" key="4">
    <source>
        <dbReference type="Proteomes" id="UP000292223"/>
    </source>
</evidence>
<dbReference type="Proteomes" id="UP000292223">
    <property type="component" value="Unassembled WGS sequence"/>
</dbReference>
<sequence>MNQLKIVSVYDYESIFQATLRQVSLFMHSIEEQNIIEFYSLDFEKIIKMIRENPLFFSKKNMEVIEIGMAPILSNSLFVSLKELVVNNEIQFDQLNMLYHLESQIWFVQVEKKNMIMIHQLLPMLMTKAQHLQLLIFLTESNQSHILPIVNFNQIPMLSINEIVEKRKQQGKNTDTIASFFQFLYFQIVMQNQFGGKGK</sequence>
<evidence type="ECO:0000313" key="3">
    <source>
        <dbReference type="Proteomes" id="UP000281488"/>
    </source>
</evidence>
<evidence type="ECO:0000313" key="1">
    <source>
        <dbReference type="EMBL" id="ROX34243.1"/>
    </source>
</evidence>
<accession>A0A8B3RVY2</accession>
<reference evidence="1 3" key="1">
    <citation type="submission" date="2018-10" db="EMBL/GenBank/DDBJ databases">
        <title>Genotypes and phenotypes of Enterococci isolated from broiler chickens.</title>
        <authorList>
            <person name="Muhammad A.R."/>
            <person name="Diarra M.S."/>
        </authorList>
    </citation>
    <scope>NUCLEOTIDE SEQUENCE [LARGE SCALE GENOMIC DNA]</scope>
    <source>
        <strain evidence="1 3">LIT2 A36'</strain>
    </source>
</reference>
<protein>
    <submittedName>
        <fullName evidence="2">Uncharacterized protein</fullName>
    </submittedName>
</protein>
<comment type="caution">
    <text evidence="2">The sequence shown here is derived from an EMBL/GenBank/DDBJ whole genome shotgun (WGS) entry which is preliminary data.</text>
</comment>
<dbReference type="EMBL" id="RKMZ01000002">
    <property type="protein sequence ID" value="ROX34243.1"/>
    <property type="molecule type" value="Genomic_DNA"/>
</dbReference>